<feature type="compositionally biased region" description="Polar residues" evidence="6">
    <location>
        <begin position="217"/>
        <end position="229"/>
    </location>
</feature>
<dbReference type="Proteomes" id="UP001454036">
    <property type="component" value="Unassembled WGS sequence"/>
</dbReference>
<evidence type="ECO:0000256" key="1">
    <source>
        <dbReference type="ARBA" id="ARBA00004123"/>
    </source>
</evidence>
<keyword evidence="4" id="KW-0804">Transcription</keyword>
<accession>A0AAV3PLT7</accession>
<comment type="subcellular location">
    <subcellularLocation>
        <location evidence="1">Nucleus</location>
    </subcellularLocation>
</comment>
<feature type="compositionally biased region" description="Basic and acidic residues" evidence="6">
    <location>
        <begin position="276"/>
        <end position="286"/>
    </location>
</feature>
<dbReference type="SMART" id="SM00353">
    <property type="entry name" value="HLH"/>
    <property type="match status" value="1"/>
</dbReference>
<evidence type="ECO:0000313" key="9">
    <source>
        <dbReference type="Proteomes" id="UP001454036"/>
    </source>
</evidence>
<dbReference type="GO" id="GO:0046983">
    <property type="term" value="F:protein dimerization activity"/>
    <property type="evidence" value="ECO:0007669"/>
    <property type="project" value="InterPro"/>
</dbReference>
<reference evidence="8 9" key="1">
    <citation type="submission" date="2024-01" db="EMBL/GenBank/DDBJ databases">
        <title>The complete chloroplast genome sequence of Lithospermum erythrorhizon: insights into the phylogenetic relationship among Boraginaceae species and the maternal lineages of purple gromwells.</title>
        <authorList>
            <person name="Okada T."/>
            <person name="Watanabe K."/>
        </authorList>
    </citation>
    <scope>NUCLEOTIDE SEQUENCE [LARGE SCALE GENOMIC DNA]</scope>
</reference>
<dbReference type="GO" id="GO:0005634">
    <property type="term" value="C:nucleus"/>
    <property type="evidence" value="ECO:0007669"/>
    <property type="project" value="UniProtKB-SubCell"/>
</dbReference>
<dbReference type="Gene3D" id="4.10.280.10">
    <property type="entry name" value="Helix-loop-helix DNA-binding domain"/>
    <property type="match status" value="1"/>
</dbReference>
<proteinExistence type="predicted"/>
<comment type="caution">
    <text evidence="8">The sequence shown here is derived from an EMBL/GenBank/DDBJ whole genome shotgun (WGS) entry which is preliminary data.</text>
</comment>
<dbReference type="AlphaFoldDB" id="A0AAV3PLT7"/>
<dbReference type="FunFam" id="4.10.280.10:FF:000059">
    <property type="entry name" value="transcription factor UNE10 isoform X1"/>
    <property type="match status" value="1"/>
</dbReference>
<dbReference type="InterPro" id="IPR011598">
    <property type="entry name" value="bHLH_dom"/>
</dbReference>
<gene>
    <name evidence="8" type="ORF">LIER_10573</name>
</gene>
<evidence type="ECO:0000256" key="2">
    <source>
        <dbReference type="ARBA" id="ARBA00023015"/>
    </source>
</evidence>
<dbReference type="GO" id="GO:0003677">
    <property type="term" value="F:DNA binding"/>
    <property type="evidence" value="ECO:0007669"/>
    <property type="project" value="UniProtKB-KW"/>
</dbReference>
<feature type="region of interest" description="Disordered" evidence="6">
    <location>
        <begin position="211"/>
        <end position="302"/>
    </location>
</feature>
<name>A0AAV3PLT7_LITER</name>
<evidence type="ECO:0000259" key="7">
    <source>
        <dbReference type="PROSITE" id="PS50888"/>
    </source>
</evidence>
<dbReference type="InterPro" id="IPR036638">
    <property type="entry name" value="HLH_DNA-bd_sf"/>
</dbReference>
<dbReference type="Pfam" id="PF00010">
    <property type="entry name" value="HLH"/>
    <property type="match status" value="1"/>
</dbReference>
<keyword evidence="5" id="KW-0539">Nucleus</keyword>
<dbReference type="CDD" id="cd11445">
    <property type="entry name" value="bHLH_AtPIF_like"/>
    <property type="match status" value="1"/>
</dbReference>
<dbReference type="PANTHER" id="PTHR45855">
    <property type="entry name" value="TRANSCRIPTION FACTOR PIF1-RELATED"/>
    <property type="match status" value="1"/>
</dbReference>
<dbReference type="InterPro" id="IPR031066">
    <property type="entry name" value="bHLH_ALC-like_plant"/>
</dbReference>
<evidence type="ECO:0000313" key="8">
    <source>
        <dbReference type="EMBL" id="GAA0151976.1"/>
    </source>
</evidence>
<protein>
    <submittedName>
        <fullName evidence="8">DNA-binding transcription factor</fullName>
    </submittedName>
</protein>
<keyword evidence="2" id="KW-0805">Transcription regulation</keyword>
<dbReference type="EMBL" id="BAABME010001888">
    <property type="protein sequence ID" value="GAA0151976.1"/>
    <property type="molecule type" value="Genomic_DNA"/>
</dbReference>
<dbReference type="PANTHER" id="PTHR45855:SF23">
    <property type="entry name" value="TRANSCRIPTION FACTOR MEE8-RELATED"/>
    <property type="match status" value="1"/>
</dbReference>
<dbReference type="SUPFAM" id="SSF47459">
    <property type="entry name" value="HLH, helix-loop-helix DNA-binding domain"/>
    <property type="match status" value="1"/>
</dbReference>
<dbReference type="InterPro" id="IPR047265">
    <property type="entry name" value="PIF1-like_bHLH"/>
</dbReference>
<evidence type="ECO:0000256" key="4">
    <source>
        <dbReference type="ARBA" id="ARBA00023163"/>
    </source>
</evidence>
<keyword evidence="3 8" id="KW-0238">DNA-binding</keyword>
<feature type="region of interest" description="Disordered" evidence="6">
    <location>
        <begin position="58"/>
        <end position="80"/>
    </location>
</feature>
<dbReference type="PROSITE" id="PS50888">
    <property type="entry name" value="BHLH"/>
    <property type="match status" value="1"/>
</dbReference>
<organism evidence="8 9">
    <name type="scientific">Lithospermum erythrorhizon</name>
    <name type="common">Purple gromwell</name>
    <name type="synonym">Lithospermum officinale var. erythrorhizon</name>
    <dbReference type="NCBI Taxonomy" id="34254"/>
    <lineage>
        <taxon>Eukaryota</taxon>
        <taxon>Viridiplantae</taxon>
        <taxon>Streptophyta</taxon>
        <taxon>Embryophyta</taxon>
        <taxon>Tracheophyta</taxon>
        <taxon>Spermatophyta</taxon>
        <taxon>Magnoliopsida</taxon>
        <taxon>eudicotyledons</taxon>
        <taxon>Gunneridae</taxon>
        <taxon>Pentapetalae</taxon>
        <taxon>asterids</taxon>
        <taxon>lamiids</taxon>
        <taxon>Boraginales</taxon>
        <taxon>Boraginaceae</taxon>
        <taxon>Boraginoideae</taxon>
        <taxon>Lithospermeae</taxon>
        <taxon>Lithospermum</taxon>
    </lineage>
</organism>
<evidence type="ECO:0000256" key="5">
    <source>
        <dbReference type="ARBA" id="ARBA00023242"/>
    </source>
</evidence>
<evidence type="ECO:0000256" key="6">
    <source>
        <dbReference type="SAM" id="MobiDB-lite"/>
    </source>
</evidence>
<sequence length="464" mass="49546">MNQCVPRWDNLDENPVSPRLDYEVAELTWENGQPAMHGLGVPRVPNGLLIKASASSNTSAKYNNWEKPPSGGGGGGTLESIVNQATTSSHHKSTGGGGDGGGGGDDLLSWFVVPSSASGAATMTMDALVPCSKTTTINNNNINNNNPSSSHVLGGGTRVGGSSTLVGSCSGVRNVKLARAAAADEWRSRAEVTMSNSGTCGRDYSRQLTFDTCEGSPENTSSGMQNTNKTADDDLDDSDCHGRTQSEIGEEGAKKKGTGKGSVSTKRSRAAAIHNQSERKRRDKINQRMKTPQKMIPNSSKTDKASMLDEVIEYLKQLQAQVHMVSRMNLPQMMLPFAMQQQQQQQQQQLQMAMMGGPMGMGLPGLGMGMGMGMGFMDMNTMARNNIPGMPPVLPPNAFMQTMTPWDGTGDRLPSSASPPIHDPLTAFLACQSQQPMTMDGYTRMASMFQQFQQLPGGPASTKN</sequence>
<feature type="domain" description="BHLH" evidence="7">
    <location>
        <begin position="269"/>
        <end position="318"/>
    </location>
</feature>
<keyword evidence="9" id="KW-1185">Reference proteome</keyword>
<evidence type="ECO:0000256" key="3">
    <source>
        <dbReference type="ARBA" id="ARBA00023125"/>
    </source>
</evidence>